<evidence type="ECO:0000256" key="2">
    <source>
        <dbReference type="ARBA" id="ARBA00004401"/>
    </source>
</evidence>
<evidence type="ECO:0000256" key="28">
    <source>
        <dbReference type="SAM" id="Phobius"/>
    </source>
</evidence>
<dbReference type="STRING" id="36745.CLSAP_42390"/>
<evidence type="ECO:0000256" key="27">
    <source>
        <dbReference type="SAM" id="MobiDB-lite"/>
    </source>
</evidence>
<keyword evidence="20" id="KW-0046">Antibiotic resistance</keyword>
<dbReference type="UniPathway" id="UPA00219"/>
<dbReference type="HOGENOM" id="CLU_006354_2_2_9"/>
<dbReference type="GO" id="GO:0006508">
    <property type="term" value="P:proteolysis"/>
    <property type="evidence" value="ECO:0007669"/>
    <property type="project" value="UniProtKB-KW"/>
</dbReference>
<evidence type="ECO:0000256" key="8">
    <source>
        <dbReference type="ARBA" id="ARBA00022475"/>
    </source>
</evidence>
<evidence type="ECO:0000256" key="14">
    <source>
        <dbReference type="ARBA" id="ARBA00022801"/>
    </source>
</evidence>
<feature type="compositionally biased region" description="Polar residues" evidence="27">
    <location>
        <begin position="854"/>
        <end position="863"/>
    </location>
</feature>
<dbReference type="EMBL" id="CP004121">
    <property type="protein sequence ID" value="AGF58230.1"/>
    <property type="molecule type" value="Genomic_DNA"/>
</dbReference>
<evidence type="ECO:0000256" key="6">
    <source>
        <dbReference type="ARBA" id="ARBA00012448"/>
    </source>
</evidence>
<feature type="transmembrane region" description="Helical" evidence="28">
    <location>
        <begin position="31"/>
        <end position="55"/>
    </location>
</feature>
<evidence type="ECO:0000256" key="17">
    <source>
        <dbReference type="ARBA" id="ARBA00022984"/>
    </source>
</evidence>
<dbReference type="GO" id="GO:0030288">
    <property type="term" value="C:outer membrane-bounded periplasmic space"/>
    <property type="evidence" value="ECO:0007669"/>
    <property type="project" value="TreeGrafter"/>
</dbReference>
<keyword evidence="17" id="KW-0573">Peptidoglycan synthesis</keyword>
<evidence type="ECO:0000256" key="1">
    <source>
        <dbReference type="ARBA" id="ARBA00002624"/>
    </source>
</evidence>
<comment type="pathway">
    <text evidence="3">Cell wall biogenesis; peptidoglycan biosynthesis.</text>
</comment>
<comment type="subcellular location">
    <subcellularLocation>
        <location evidence="2">Cell membrane</location>
        <topology evidence="2">Single-pass type II membrane protein</topology>
    </subcellularLocation>
</comment>
<dbReference type="Gene3D" id="3.40.710.10">
    <property type="entry name" value="DD-peptidase/beta-lactamase superfamily"/>
    <property type="match status" value="1"/>
</dbReference>
<evidence type="ECO:0000256" key="16">
    <source>
        <dbReference type="ARBA" id="ARBA00022968"/>
    </source>
</evidence>
<comment type="catalytic activity">
    <reaction evidence="25">
        <text>[GlcNAc-(1-&gt;4)-Mur2Ac(oyl-L-Ala-gamma-D-Glu-L-Lys-D-Ala-D-Ala)](n)-di-trans,octa-cis-undecaprenyl diphosphate + beta-D-GlcNAc-(1-&gt;4)-Mur2Ac(oyl-L-Ala-gamma-D-Glu-L-Lys-D-Ala-D-Ala)-di-trans,octa-cis-undecaprenyl diphosphate = [GlcNAc-(1-&gt;4)-Mur2Ac(oyl-L-Ala-gamma-D-Glu-L-Lys-D-Ala-D-Ala)](n+1)-di-trans,octa-cis-undecaprenyl diphosphate + di-trans,octa-cis-undecaprenyl diphosphate + H(+)</text>
        <dbReference type="Rhea" id="RHEA:23708"/>
        <dbReference type="Rhea" id="RHEA-COMP:9602"/>
        <dbReference type="Rhea" id="RHEA-COMP:9603"/>
        <dbReference type="ChEBI" id="CHEBI:15378"/>
        <dbReference type="ChEBI" id="CHEBI:58405"/>
        <dbReference type="ChEBI" id="CHEBI:60033"/>
        <dbReference type="ChEBI" id="CHEBI:78435"/>
        <dbReference type="EC" id="2.4.99.28"/>
    </reaction>
</comment>
<keyword evidence="16" id="KW-0735">Signal-anchor</keyword>
<protein>
    <recommendedName>
        <fullName evidence="7">Penicillin-binding protein 1A</fullName>
        <ecNumber evidence="24">2.4.99.28</ecNumber>
        <ecNumber evidence="6">3.4.16.4</ecNumber>
    </recommendedName>
</protein>
<dbReference type="GO" id="GO:0008658">
    <property type="term" value="F:penicillin binding"/>
    <property type="evidence" value="ECO:0007669"/>
    <property type="project" value="InterPro"/>
</dbReference>
<keyword evidence="11 31" id="KW-0328">Glycosyltransferase</keyword>
<dbReference type="SUPFAM" id="SSF53955">
    <property type="entry name" value="Lysozyme-like"/>
    <property type="match status" value="1"/>
</dbReference>
<feature type="region of interest" description="Disordered" evidence="27">
    <location>
        <begin position="1"/>
        <end position="22"/>
    </location>
</feature>
<keyword evidence="19 28" id="KW-0472">Membrane</keyword>
<dbReference type="GO" id="GO:0009002">
    <property type="term" value="F:serine-type D-Ala-D-Ala carboxypeptidase activity"/>
    <property type="evidence" value="ECO:0007669"/>
    <property type="project" value="UniProtKB-EC"/>
</dbReference>
<evidence type="ECO:0000256" key="18">
    <source>
        <dbReference type="ARBA" id="ARBA00022989"/>
    </source>
</evidence>
<keyword evidence="21" id="KW-0511">Multifunctional enzyme</keyword>
<dbReference type="InterPro" id="IPR001460">
    <property type="entry name" value="PCN-bd_Tpept"/>
</dbReference>
<evidence type="ECO:0000256" key="19">
    <source>
        <dbReference type="ARBA" id="ARBA00023136"/>
    </source>
</evidence>
<organism evidence="31 32">
    <name type="scientific">Clostridium saccharoperbutylacetonicum N1-4(HMT)</name>
    <dbReference type="NCBI Taxonomy" id="931276"/>
    <lineage>
        <taxon>Bacteria</taxon>
        <taxon>Bacillati</taxon>
        <taxon>Bacillota</taxon>
        <taxon>Clostridia</taxon>
        <taxon>Eubacteriales</taxon>
        <taxon>Clostridiaceae</taxon>
        <taxon>Clostridium</taxon>
    </lineage>
</organism>
<evidence type="ECO:0000256" key="20">
    <source>
        <dbReference type="ARBA" id="ARBA00023251"/>
    </source>
</evidence>
<evidence type="ECO:0000256" key="12">
    <source>
        <dbReference type="ARBA" id="ARBA00022679"/>
    </source>
</evidence>
<comment type="catalytic activity">
    <reaction evidence="23">
        <text>Preferential cleavage: (Ac)2-L-Lys-D-Ala-|-D-Ala. Also transpeptidation of peptidyl-alanyl moieties that are N-acyl substituents of D-alanine.</text>
        <dbReference type="EC" id="3.4.16.4"/>
    </reaction>
</comment>
<dbReference type="InterPro" id="IPR036950">
    <property type="entry name" value="PBP_transglycosylase"/>
</dbReference>
<dbReference type="PANTHER" id="PTHR32282:SF11">
    <property type="entry name" value="PENICILLIN-BINDING PROTEIN 1B"/>
    <property type="match status" value="1"/>
</dbReference>
<comment type="similarity">
    <text evidence="4">In the C-terminal section; belongs to the transpeptidase family.</text>
</comment>
<feature type="domain" description="Penicillin-binding protein transpeptidase" evidence="29">
    <location>
        <begin position="378"/>
        <end position="626"/>
    </location>
</feature>
<accession>M1LYA1</accession>
<dbReference type="GO" id="GO:0008955">
    <property type="term" value="F:peptidoglycan glycosyltransferase activity"/>
    <property type="evidence" value="ECO:0007669"/>
    <property type="project" value="UniProtKB-EC"/>
</dbReference>
<evidence type="ECO:0000256" key="23">
    <source>
        <dbReference type="ARBA" id="ARBA00034000"/>
    </source>
</evidence>
<dbReference type="Pfam" id="PF00912">
    <property type="entry name" value="Transgly"/>
    <property type="match status" value="1"/>
</dbReference>
<feature type="domain" description="Glycosyl transferase family 51" evidence="30">
    <location>
        <begin position="80"/>
        <end position="263"/>
    </location>
</feature>
<evidence type="ECO:0000256" key="10">
    <source>
        <dbReference type="ARBA" id="ARBA00022670"/>
    </source>
</evidence>
<dbReference type="RefSeq" id="WP_015394541.1">
    <property type="nucleotide sequence ID" value="NC_020291.1"/>
</dbReference>
<dbReference type="Pfam" id="PF00905">
    <property type="entry name" value="Transpeptidase"/>
    <property type="match status" value="1"/>
</dbReference>
<keyword evidence="12 31" id="KW-0808">Transferase</keyword>
<reference evidence="31 32" key="1">
    <citation type="submission" date="2013-02" db="EMBL/GenBank/DDBJ databases">
        <title>Genome sequence of Clostridium saccharoperbutylacetonicum N1-4(HMT).</title>
        <authorList>
            <person name="Poehlein A."/>
            <person name="Daniel R."/>
        </authorList>
    </citation>
    <scope>NUCLEOTIDE SEQUENCE [LARGE SCALE GENOMIC DNA]</scope>
    <source>
        <strain evidence="32">N1-4(HMT)</strain>
    </source>
</reference>
<evidence type="ECO:0000256" key="25">
    <source>
        <dbReference type="ARBA" id="ARBA00049902"/>
    </source>
</evidence>
<dbReference type="EC" id="3.4.16.4" evidence="6"/>
<keyword evidence="13 28" id="KW-0812">Transmembrane</keyword>
<dbReference type="GO" id="GO:0008360">
    <property type="term" value="P:regulation of cell shape"/>
    <property type="evidence" value="ECO:0007669"/>
    <property type="project" value="UniProtKB-KW"/>
</dbReference>
<dbReference type="GO" id="GO:0046677">
    <property type="term" value="P:response to antibiotic"/>
    <property type="evidence" value="ECO:0007669"/>
    <property type="project" value="UniProtKB-KW"/>
</dbReference>
<evidence type="ECO:0000259" key="30">
    <source>
        <dbReference type="Pfam" id="PF00912"/>
    </source>
</evidence>
<comment type="function">
    <text evidence="1">Cell wall formation. Synthesis of cross-linked peptidoglycan from the lipid intermediates. The enzyme has a penicillin-insensitive transglycosylase N-terminal domain (formation of linear glycan strands) and a penicillin-sensitive transpeptidase C-terminal domain (cross-linking of the peptide subunits).</text>
</comment>
<name>M1LYA1_9CLOT</name>
<dbReference type="GO" id="GO:0005886">
    <property type="term" value="C:plasma membrane"/>
    <property type="evidence" value="ECO:0007669"/>
    <property type="project" value="UniProtKB-SubCell"/>
</dbReference>
<feature type="compositionally biased region" description="Low complexity" evidence="27">
    <location>
        <begin position="813"/>
        <end position="853"/>
    </location>
</feature>
<evidence type="ECO:0000256" key="9">
    <source>
        <dbReference type="ARBA" id="ARBA00022645"/>
    </source>
</evidence>
<dbReference type="AlphaFoldDB" id="M1LYA1"/>
<evidence type="ECO:0000313" key="31">
    <source>
        <dbReference type="EMBL" id="AGF58230.1"/>
    </source>
</evidence>
<evidence type="ECO:0000256" key="24">
    <source>
        <dbReference type="ARBA" id="ARBA00044770"/>
    </source>
</evidence>
<evidence type="ECO:0000256" key="5">
    <source>
        <dbReference type="ARBA" id="ARBA00007739"/>
    </source>
</evidence>
<gene>
    <name evidence="31" type="primary">pbpA1</name>
    <name evidence="31" type="ORF">Cspa_c44770</name>
</gene>
<evidence type="ECO:0000256" key="4">
    <source>
        <dbReference type="ARBA" id="ARBA00007090"/>
    </source>
</evidence>
<sequence length="863" mass="93784">MAINDKAKKTNSAPRTKKPVKQKKGRKIFKGICFGLLFCFMAIFVVGAGYAFAIIKSTPPLNVNEVLSLNQASSLYDSSGEFMDNLHSDEERYVIDSSKIPANLKNAFVSIEDERFYSHHGIDPQRIAGAAFLDVKRMLTGQKGMQGASTLTQQLLKNTILTNDLSIERKIKEAYLAVSLEDRLTKDQILTAYLNTIPLGGHAYGVEAASLLYFSKSASDLSLIECAYIAGITQAPTSYSAYNANNQKDPTPYINRTITVLSMMHKLQYISDADYEKAVNDVKNGGLVFKSSKKDYRLNYEWFVYPTVAQVKEDLKEKYNYTDDEASKLMVNGGLKIYTTMNRQLQDFTQATLDDYSNLLINNKEAYDKDGVPLLQASATIMDYKTGQIVTMVGGRGKQMPQSLNRAYNDLKPIGSSTKPLTVYGPGIDKKIITAATPIDDAPLPDDFSNKYKTGNEPYNPLNSPNEYAGLMTAREALTHSKNTAAVLMEDKIGLKTGVSYGEKLGLKYNSASKASIASVALGQFNNNPNDRDGGNTSILAAAYGSFGNDGIYTKPVLYTKVVDSNGKVLLDNTTPKQTKVFSPQAAYILYDMLKGPVNEYNATGAKWGDMPVAGKTGTTSNSTDLWFGGLSAYYSGAVWVGYDKPTKLQGSSSGCASIWGKLMAKAHENLEVKDVQEPSGIVNVSVCKDSGLLPSDLCGQDPRGRVYDEMFIDGTEPTTICETHVAANINRFTNKVAGPLTPSILTKSNIFIKKDHPNPVTADYYMVLPSSYDAGGTESQTNTATDGSQGNAPPVTNNMAPPPIGDTAPIQNNDNKTNSNASTNDNSNHTNTNSNNTNSNNTHNPNGPGSTNSNKPSTIMRP</sequence>
<keyword evidence="9" id="KW-0121">Carboxypeptidase</keyword>
<dbReference type="PANTHER" id="PTHR32282">
    <property type="entry name" value="BINDING PROTEIN TRANSPEPTIDASE, PUTATIVE-RELATED"/>
    <property type="match status" value="1"/>
</dbReference>
<keyword evidence="15" id="KW-0133">Cell shape</keyword>
<keyword evidence="32" id="KW-1185">Reference proteome</keyword>
<evidence type="ECO:0000256" key="13">
    <source>
        <dbReference type="ARBA" id="ARBA00022692"/>
    </source>
</evidence>
<comment type="similarity">
    <text evidence="5">In the N-terminal section; belongs to the glycosyltransferase 51 family.</text>
</comment>
<keyword evidence="18 28" id="KW-1133">Transmembrane helix</keyword>
<dbReference type="InterPro" id="IPR023346">
    <property type="entry name" value="Lysozyme-like_dom_sf"/>
</dbReference>
<proteinExistence type="inferred from homology"/>
<keyword evidence="22" id="KW-0961">Cell wall biogenesis/degradation</keyword>
<dbReference type="PATRIC" id="fig|931276.5.peg.4513"/>
<evidence type="ECO:0000256" key="21">
    <source>
        <dbReference type="ARBA" id="ARBA00023268"/>
    </source>
</evidence>
<keyword evidence="10" id="KW-0645">Protease</keyword>
<dbReference type="Proteomes" id="UP000011728">
    <property type="component" value="Chromosome"/>
</dbReference>
<dbReference type="InterPro" id="IPR001264">
    <property type="entry name" value="Glyco_trans_51"/>
</dbReference>
<dbReference type="FunFam" id="1.10.3810.10:FF:000001">
    <property type="entry name" value="Penicillin-binding protein 1A"/>
    <property type="match status" value="1"/>
</dbReference>
<evidence type="ECO:0000256" key="22">
    <source>
        <dbReference type="ARBA" id="ARBA00023316"/>
    </source>
</evidence>
<keyword evidence="14 31" id="KW-0378">Hydrolase</keyword>
<evidence type="ECO:0000256" key="7">
    <source>
        <dbReference type="ARBA" id="ARBA00018638"/>
    </source>
</evidence>
<dbReference type="OrthoDB" id="9766909at2"/>
<keyword evidence="8" id="KW-1003">Cell membrane</keyword>
<dbReference type="GO" id="GO:0071555">
    <property type="term" value="P:cell wall organization"/>
    <property type="evidence" value="ECO:0007669"/>
    <property type="project" value="UniProtKB-KW"/>
</dbReference>
<dbReference type="KEGG" id="csr:Cspa_c44770"/>
<comment type="pathway">
    <text evidence="26">Glycan biosynthesis.</text>
</comment>
<evidence type="ECO:0000256" key="11">
    <source>
        <dbReference type="ARBA" id="ARBA00022676"/>
    </source>
</evidence>
<evidence type="ECO:0000256" key="26">
    <source>
        <dbReference type="ARBA" id="ARBA00060592"/>
    </source>
</evidence>
<dbReference type="GO" id="GO:0009252">
    <property type="term" value="P:peptidoglycan biosynthetic process"/>
    <property type="evidence" value="ECO:0007669"/>
    <property type="project" value="UniProtKB-UniPathway"/>
</dbReference>
<evidence type="ECO:0000259" key="29">
    <source>
        <dbReference type="Pfam" id="PF00905"/>
    </source>
</evidence>
<evidence type="ECO:0000313" key="32">
    <source>
        <dbReference type="Proteomes" id="UP000011728"/>
    </source>
</evidence>
<evidence type="ECO:0000256" key="15">
    <source>
        <dbReference type="ARBA" id="ARBA00022960"/>
    </source>
</evidence>
<feature type="region of interest" description="Disordered" evidence="27">
    <location>
        <begin position="776"/>
        <end position="863"/>
    </location>
</feature>
<dbReference type="InterPro" id="IPR050396">
    <property type="entry name" value="Glycosyltr_51/Transpeptidase"/>
</dbReference>
<dbReference type="SUPFAM" id="SSF56601">
    <property type="entry name" value="beta-lactamase/transpeptidase-like"/>
    <property type="match status" value="1"/>
</dbReference>
<feature type="compositionally biased region" description="Polar residues" evidence="27">
    <location>
        <begin position="778"/>
        <end position="800"/>
    </location>
</feature>
<dbReference type="Gene3D" id="1.10.3810.10">
    <property type="entry name" value="Biosynthetic peptidoglycan transglycosylase-like"/>
    <property type="match status" value="1"/>
</dbReference>
<dbReference type="InterPro" id="IPR012338">
    <property type="entry name" value="Beta-lactam/transpept-like"/>
</dbReference>
<dbReference type="eggNOG" id="COG0744">
    <property type="taxonomic scope" value="Bacteria"/>
</dbReference>
<dbReference type="EC" id="2.4.99.28" evidence="24"/>
<evidence type="ECO:0000256" key="3">
    <source>
        <dbReference type="ARBA" id="ARBA00004752"/>
    </source>
</evidence>